<dbReference type="Pfam" id="PF02107">
    <property type="entry name" value="FlgH"/>
    <property type="match status" value="1"/>
</dbReference>
<comment type="function">
    <text evidence="1 11">Assembles around the rod to form the L-ring and probably protects the motor/basal body from shearing forces during rotation.</text>
</comment>
<dbReference type="GO" id="GO:0009279">
    <property type="term" value="C:cell outer membrane"/>
    <property type="evidence" value="ECO:0007669"/>
    <property type="project" value="UniProtKB-SubCell"/>
</dbReference>
<accession>A0A4R6M5X5</accession>
<dbReference type="GO" id="GO:0003774">
    <property type="term" value="F:cytoskeletal motor activity"/>
    <property type="evidence" value="ECO:0007669"/>
    <property type="project" value="InterPro"/>
</dbReference>
<keyword evidence="7" id="KW-0564">Palmitate</keyword>
<proteinExistence type="inferred from homology"/>
<keyword evidence="14" id="KW-1185">Reference proteome</keyword>
<dbReference type="Proteomes" id="UP000294656">
    <property type="component" value="Unassembled WGS sequence"/>
</dbReference>
<evidence type="ECO:0000256" key="7">
    <source>
        <dbReference type="ARBA" id="ARBA00023139"/>
    </source>
</evidence>
<keyword evidence="9 11" id="KW-0998">Cell outer membrane</keyword>
<dbReference type="EMBL" id="SNXC01000014">
    <property type="protein sequence ID" value="TDO96215.1"/>
    <property type="molecule type" value="Genomic_DNA"/>
</dbReference>
<gene>
    <name evidence="11" type="primary">flgH</name>
    <name evidence="13" type="ORF">DFP79_2787</name>
</gene>
<evidence type="ECO:0000256" key="10">
    <source>
        <dbReference type="ARBA" id="ARBA00023288"/>
    </source>
</evidence>
<reference evidence="13 14" key="1">
    <citation type="submission" date="2019-03" db="EMBL/GenBank/DDBJ databases">
        <title>Genomic Encyclopedia of Type Strains, Phase III (KMG-III): the genomes of soil and plant-associated and newly described type strains.</title>
        <authorList>
            <person name="Whitman W."/>
        </authorList>
    </citation>
    <scope>NUCLEOTIDE SEQUENCE [LARGE SCALE GENOMIC DNA]</scope>
    <source>
        <strain evidence="13 14">CECT 7378</strain>
    </source>
</reference>
<dbReference type="PROSITE" id="PS51257">
    <property type="entry name" value="PROKAR_LIPOPROTEIN"/>
    <property type="match status" value="1"/>
</dbReference>
<dbReference type="PANTHER" id="PTHR34933">
    <property type="entry name" value="FLAGELLAR L-RING PROTEIN"/>
    <property type="match status" value="1"/>
</dbReference>
<evidence type="ECO:0000256" key="1">
    <source>
        <dbReference type="ARBA" id="ARBA00002591"/>
    </source>
</evidence>
<evidence type="ECO:0000256" key="8">
    <source>
        <dbReference type="ARBA" id="ARBA00023143"/>
    </source>
</evidence>
<dbReference type="GO" id="GO:0071973">
    <property type="term" value="P:bacterial-type flagellum-dependent cell motility"/>
    <property type="evidence" value="ECO:0007669"/>
    <property type="project" value="InterPro"/>
</dbReference>
<dbReference type="PRINTS" id="PR01008">
    <property type="entry name" value="FLGLRINGFLGH"/>
</dbReference>
<sequence>MNRYNSLLLAIPILLAGCAAVEPAPKADDPFYAPVVQPTLKYSKSADGGIYQVGMGDVFFGDKKARSVGDILTVTLSESTSSTKSNAANLSKESSATIGNPTILGVPIGLDTTVPSITSEFAGSADANQSNSLVGSITVTVFEVYPNGLLAIRGEKWITLNQGEEYIRLSGLVREEDIGADNTVQSNRLADARIAYSGTGELAAGSEQGWLTRFINSKWMPF</sequence>
<comment type="subcellular location">
    <subcellularLocation>
        <location evidence="11">Cell outer membrane</location>
        <topology evidence="11">Lipid-anchor</topology>
    </subcellularLocation>
    <subcellularLocation>
        <location evidence="11">Bacterial flagellum basal body</location>
    </subcellularLocation>
    <subcellularLocation>
        <location evidence="2">Membrane</location>
        <topology evidence="2">Lipid-anchor</topology>
    </subcellularLocation>
</comment>
<keyword evidence="8 11" id="KW-0975">Bacterial flagellum</keyword>
<protein>
    <recommendedName>
        <fullName evidence="11">Flagellar L-ring protein</fullName>
    </recommendedName>
    <alternativeName>
        <fullName evidence="11">Basal body L-ring protein</fullName>
    </alternativeName>
</protein>
<evidence type="ECO:0000256" key="9">
    <source>
        <dbReference type="ARBA" id="ARBA00023237"/>
    </source>
</evidence>
<dbReference type="InterPro" id="IPR000527">
    <property type="entry name" value="Flag_Lring"/>
</dbReference>
<evidence type="ECO:0000256" key="11">
    <source>
        <dbReference type="HAMAP-Rule" id="MF_00415"/>
    </source>
</evidence>
<keyword evidence="13" id="KW-0966">Cell projection</keyword>
<keyword evidence="5 11" id="KW-0732">Signal</keyword>
<dbReference type="HAMAP" id="MF_00415">
    <property type="entry name" value="FlgH"/>
    <property type="match status" value="1"/>
</dbReference>
<dbReference type="AlphaFoldDB" id="A0A4R6M5X5"/>
<evidence type="ECO:0000256" key="4">
    <source>
        <dbReference type="ARBA" id="ARBA00011439"/>
    </source>
</evidence>
<comment type="subunit">
    <text evidence="4 11">The basal body constitutes a major portion of the flagellar organelle and consists of four rings (L,P,S, and M) mounted on a central rod.</text>
</comment>
<evidence type="ECO:0000313" key="13">
    <source>
        <dbReference type="EMBL" id="TDO96215.1"/>
    </source>
</evidence>
<comment type="similarity">
    <text evidence="3 11">Belongs to the FlgH family.</text>
</comment>
<dbReference type="OrthoDB" id="9789463at2"/>
<keyword evidence="6 11" id="KW-0472">Membrane</keyword>
<dbReference type="NCBIfam" id="NF001304">
    <property type="entry name" value="PRK00249.1-4"/>
    <property type="match status" value="1"/>
</dbReference>
<keyword evidence="13" id="KW-0282">Flagellum</keyword>
<dbReference type="PANTHER" id="PTHR34933:SF1">
    <property type="entry name" value="FLAGELLAR L-RING PROTEIN"/>
    <property type="match status" value="1"/>
</dbReference>
<dbReference type="GO" id="GO:0009427">
    <property type="term" value="C:bacterial-type flagellum basal body, distal rod, L ring"/>
    <property type="evidence" value="ECO:0007669"/>
    <property type="project" value="InterPro"/>
</dbReference>
<name>A0A4R6M5X5_9GAMM</name>
<keyword evidence="13" id="KW-0969">Cilium</keyword>
<evidence type="ECO:0000256" key="5">
    <source>
        <dbReference type="ARBA" id="ARBA00022729"/>
    </source>
</evidence>
<comment type="caution">
    <text evidence="13">The sequence shown here is derived from an EMBL/GenBank/DDBJ whole genome shotgun (WGS) entry which is preliminary data.</text>
</comment>
<evidence type="ECO:0000256" key="3">
    <source>
        <dbReference type="ARBA" id="ARBA00006929"/>
    </source>
</evidence>
<evidence type="ECO:0000256" key="12">
    <source>
        <dbReference type="SAM" id="SignalP"/>
    </source>
</evidence>
<organism evidence="13 14">
    <name type="scientific">Marinomonas balearica</name>
    <dbReference type="NCBI Taxonomy" id="491947"/>
    <lineage>
        <taxon>Bacteria</taxon>
        <taxon>Pseudomonadati</taxon>
        <taxon>Pseudomonadota</taxon>
        <taxon>Gammaproteobacteria</taxon>
        <taxon>Oceanospirillales</taxon>
        <taxon>Oceanospirillaceae</taxon>
        <taxon>Marinomonas</taxon>
    </lineage>
</organism>
<evidence type="ECO:0000313" key="14">
    <source>
        <dbReference type="Proteomes" id="UP000294656"/>
    </source>
</evidence>
<dbReference type="RefSeq" id="WP_133504515.1">
    <property type="nucleotide sequence ID" value="NZ_SNXC01000014.1"/>
</dbReference>
<feature type="chain" id="PRO_5020345469" description="Flagellar L-ring protein" evidence="12">
    <location>
        <begin position="20"/>
        <end position="222"/>
    </location>
</feature>
<keyword evidence="10 11" id="KW-0449">Lipoprotein</keyword>
<feature type="signal peptide" evidence="12">
    <location>
        <begin position="1"/>
        <end position="19"/>
    </location>
</feature>
<evidence type="ECO:0000256" key="2">
    <source>
        <dbReference type="ARBA" id="ARBA00004635"/>
    </source>
</evidence>
<evidence type="ECO:0000256" key="6">
    <source>
        <dbReference type="ARBA" id="ARBA00023136"/>
    </source>
</evidence>